<dbReference type="EMBL" id="JAGQDG010000004">
    <property type="protein sequence ID" value="MBQ0935961.1"/>
    <property type="molecule type" value="Genomic_DNA"/>
</dbReference>
<evidence type="ECO:0000256" key="2">
    <source>
        <dbReference type="SAM" id="SignalP"/>
    </source>
</evidence>
<sequence>MLRFFVCLLLCLSLPGQSAWAAWRMASSPVSQSSLNAAAAMPCHGDASMMQDSVGGPGQEGLANEAQPLKASSTCPHCGTCAACVMAHALPANPTVTTAIWQPQAAPPEPTAARVPPFTTAGPDRPPREV</sequence>
<feature type="region of interest" description="Disordered" evidence="1">
    <location>
        <begin position="100"/>
        <end position="130"/>
    </location>
</feature>
<reference evidence="3 4" key="1">
    <citation type="submission" date="2021-04" db="EMBL/GenBank/DDBJ databases">
        <title>The genome sequence of type strain Ideonella paludis KCTC 32238.</title>
        <authorList>
            <person name="Liu Y."/>
        </authorList>
    </citation>
    <scope>NUCLEOTIDE SEQUENCE [LARGE SCALE GENOMIC DNA]</scope>
    <source>
        <strain evidence="3 4">KCTC 32238</strain>
    </source>
</reference>
<feature type="chain" id="PRO_5046464781" description="DUF2946 domain-containing protein" evidence="2">
    <location>
        <begin position="22"/>
        <end position="130"/>
    </location>
</feature>
<name>A0ABS5DYQ6_9BURK</name>
<keyword evidence="4" id="KW-1185">Reference proteome</keyword>
<evidence type="ECO:0000313" key="3">
    <source>
        <dbReference type="EMBL" id="MBQ0935961.1"/>
    </source>
</evidence>
<organism evidence="3 4">
    <name type="scientific">Ideonella paludis</name>
    <dbReference type="NCBI Taxonomy" id="1233411"/>
    <lineage>
        <taxon>Bacteria</taxon>
        <taxon>Pseudomonadati</taxon>
        <taxon>Pseudomonadota</taxon>
        <taxon>Betaproteobacteria</taxon>
        <taxon>Burkholderiales</taxon>
        <taxon>Sphaerotilaceae</taxon>
        <taxon>Ideonella</taxon>
    </lineage>
</organism>
<evidence type="ECO:0008006" key="5">
    <source>
        <dbReference type="Google" id="ProtNLM"/>
    </source>
</evidence>
<evidence type="ECO:0000313" key="4">
    <source>
        <dbReference type="Proteomes" id="UP000672097"/>
    </source>
</evidence>
<gene>
    <name evidence="3" type="ORF">KAK11_11545</name>
</gene>
<dbReference type="Proteomes" id="UP000672097">
    <property type="component" value="Unassembled WGS sequence"/>
</dbReference>
<keyword evidence="2" id="KW-0732">Signal</keyword>
<feature type="signal peptide" evidence="2">
    <location>
        <begin position="1"/>
        <end position="21"/>
    </location>
</feature>
<proteinExistence type="predicted"/>
<protein>
    <recommendedName>
        <fullName evidence="5">DUF2946 domain-containing protein</fullName>
    </recommendedName>
</protein>
<accession>A0ABS5DYQ6</accession>
<evidence type="ECO:0000256" key="1">
    <source>
        <dbReference type="SAM" id="MobiDB-lite"/>
    </source>
</evidence>
<comment type="caution">
    <text evidence="3">The sequence shown here is derived from an EMBL/GenBank/DDBJ whole genome shotgun (WGS) entry which is preliminary data.</text>
</comment>
<dbReference type="RefSeq" id="WP_210809278.1">
    <property type="nucleotide sequence ID" value="NZ_JAGQDG010000004.1"/>
</dbReference>